<feature type="domain" description="Type II/III secretion system secretin-like" evidence="1">
    <location>
        <begin position="23"/>
        <end position="184"/>
    </location>
</feature>
<dbReference type="PANTHER" id="PTHR30332">
    <property type="entry name" value="PROBABLE GENERAL SECRETION PATHWAY PROTEIN D"/>
    <property type="match status" value="1"/>
</dbReference>
<dbReference type="GO" id="GO:0009306">
    <property type="term" value="P:protein secretion"/>
    <property type="evidence" value="ECO:0007669"/>
    <property type="project" value="InterPro"/>
</dbReference>
<accession>A0A3B1DDC9</accession>
<feature type="non-terminal residue" evidence="2">
    <location>
        <position position="1"/>
    </location>
</feature>
<dbReference type="EMBL" id="UOGG01000226">
    <property type="protein sequence ID" value="VAX32880.1"/>
    <property type="molecule type" value="Genomic_DNA"/>
</dbReference>
<reference evidence="2" key="1">
    <citation type="submission" date="2018-06" db="EMBL/GenBank/DDBJ databases">
        <authorList>
            <person name="Zhirakovskaya E."/>
        </authorList>
    </citation>
    <scope>NUCLEOTIDE SEQUENCE</scope>
</reference>
<organism evidence="2">
    <name type="scientific">hydrothermal vent metagenome</name>
    <dbReference type="NCBI Taxonomy" id="652676"/>
    <lineage>
        <taxon>unclassified sequences</taxon>
        <taxon>metagenomes</taxon>
        <taxon>ecological metagenomes</taxon>
    </lineage>
</organism>
<dbReference type="InterPro" id="IPR001775">
    <property type="entry name" value="GspD/PilQ"/>
</dbReference>
<gene>
    <name evidence="2" type="ORF">MNBD_NITROSPINAE05-247</name>
</gene>
<evidence type="ECO:0000313" key="2">
    <source>
        <dbReference type="EMBL" id="VAX32880.1"/>
    </source>
</evidence>
<dbReference type="PANTHER" id="PTHR30332:SF17">
    <property type="entry name" value="TYPE IV PILIATION SYSTEM PROTEIN DR_0774-RELATED"/>
    <property type="match status" value="1"/>
</dbReference>
<dbReference type="AlphaFoldDB" id="A0A3B1DDC9"/>
<name>A0A3B1DDC9_9ZZZZ</name>
<evidence type="ECO:0000259" key="1">
    <source>
        <dbReference type="Pfam" id="PF00263"/>
    </source>
</evidence>
<dbReference type="GO" id="GO:0015627">
    <property type="term" value="C:type II protein secretion system complex"/>
    <property type="evidence" value="ECO:0007669"/>
    <property type="project" value="TreeGrafter"/>
</dbReference>
<protein>
    <recommendedName>
        <fullName evidence="1">Type II/III secretion system secretin-like domain-containing protein</fullName>
    </recommendedName>
</protein>
<dbReference type="InterPro" id="IPR004846">
    <property type="entry name" value="T2SS/T3SS_dom"/>
</dbReference>
<sequence length="219" mass="24400">RRQTQRVLSEEAQLEEMLAKLSLQGDVSVIASPRITALNNQRAVIRVGTEDTRFTLPVNSAGGERTAEYTAQAVDFGIVLDVVPQINVNGDVIMNVFTRVRRKAGDRSSPDGQYQVPIVAVQESNNVVLARSGQTVVVGGMRKTHKRPQPVLLERAPVIGSLFQHGISGYEKSELVILLTPEIMVGEAIEDRWRIEEKRLQQFGFNRHTQKTITSSEKR</sequence>
<dbReference type="PRINTS" id="PR00811">
    <property type="entry name" value="BCTERIALGSPD"/>
</dbReference>
<proteinExistence type="predicted"/>
<dbReference type="Pfam" id="PF00263">
    <property type="entry name" value="Secretin"/>
    <property type="match status" value="1"/>
</dbReference>
<dbReference type="InterPro" id="IPR050810">
    <property type="entry name" value="Bact_Secretion_Sys_Channel"/>
</dbReference>